<comment type="caution">
    <text evidence="2">The sequence shown here is derived from an EMBL/GenBank/DDBJ whole genome shotgun (WGS) entry which is preliminary data.</text>
</comment>
<dbReference type="EMBL" id="BFAA01036052">
    <property type="protein sequence ID" value="GCB83352.1"/>
    <property type="molecule type" value="Genomic_DNA"/>
</dbReference>
<dbReference type="InterPro" id="IPR028066">
    <property type="entry name" value="TMEM187"/>
</dbReference>
<gene>
    <name evidence="2" type="ORF">scyTo_0023931</name>
</gene>
<evidence type="ECO:0008006" key="4">
    <source>
        <dbReference type="Google" id="ProtNLM"/>
    </source>
</evidence>
<dbReference type="Proteomes" id="UP000288216">
    <property type="component" value="Unassembled WGS sequence"/>
</dbReference>
<proteinExistence type="predicted"/>
<feature type="transmembrane region" description="Helical" evidence="1">
    <location>
        <begin position="95"/>
        <end position="113"/>
    </location>
</feature>
<dbReference type="STRING" id="75743.A0A401QDC7"/>
<evidence type="ECO:0000256" key="1">
    <source>
        <dbReference type="SAM" id="Phobius"/>
    </source>
</evidence>
<keyword evidence="3" id="KW-1185">Reference proteome</keyword>
<evidence type="ECO:0000313" key="3">
    <source>
        <dbReference type="Proteomes" id="UP000288216"/>
    </source>
</evidence>
<keyword evidence="1" id="KW-0472">Membrane</keyword>
<name>A0A401QDC7_SCYTO</name>
<evidence type="ECO:0000313" key="2">
    <source>
        <dbReference type="EMBL" id="GCB83352.1"/>
    </source>
</evidence>
<dbReference type="GO" id="GO:0030133">
    <property type="term" value="C:transport vesicle"/>
    <property type="evidence" value="ECO:0007669"/>
    <property type="project" value="TreeGrafter"/>
</dbReference>
<feature type="transmembrane region" description="Helical" evidence="1">
    <location>
        <begin position="31"/>
        <end position="52"/>
    </location>
</feature>
<dbReference type="OMA" id="PFYLAMP"/>
<feature type="transmembrane region" description="Helical" evidence="1">
    <location>
        <begin position="133"/>
        <end position="158"/>
    </location>
</feature>
<keyword evidence="1" id="KW-0812">Transmembrane</keyword>
<keyword evidence="1" id="KW-1133">Transmembrane helix</keyword>
<dbReference type="PANTHER" id="PTHR15066:SF0">
    <property type="entry name" value="TRANSMEMBRANE PROTEIN 187"/>
    <property type="match status" value="1"/>
</dbReference>
<dbReference type="OrthoDB" id="5973769at2759"/>
<dbReference type="PANTHER" id="PTHR15066">
    <property type="entry name" value="TRANSMEMBRANE PROTEIN 187"/>
    <property type="match status" value="1"/>
</dbReference>
<dbReference type="AlphaFoldDB" id="A0A401QDC7"/>
<sequence length="235" mass="25715">MVATGLFDGVCTELGYEYYAEQPVNWLPRFIAMPCNSIVNLGYIAVGAYWLWRRPVSPGEAYHKDVFAWMALGYGPVQWARLATQAQRPAALDQWVTLPIFAWVPVWAAHLLGGPATLALATQAASVASYGLALAHCQGFELALACHILLAVLAGLAVQSRLGGRDSLRHMGLAVASCAGFVGLKLLDQPLARWGLLPGYLSGHFVSKICDILQFHFSLCFLECLGRQKERRRAE</sequence>
<reference evidence="2 3" key="1">
    <citation type="journal article" date="2018" name="Nat. Ecol. Evol.">
        <title>Shark genomes provide insights into elasmobranch evolution and the origin of vertebrates.</title>
        <authorList>
            <person name="Hara Y"/>
            <person name="Yamaguchi K"/>
            <person name="Onimaru K"/>
            <person name="Kadota M"/>
            <person name="Koyanagi M"/>
            <person name="Keeley SD"/>
            <person name="Tatsumi K"/>
            <person name="Tanaka K"/>
            <person name="Motone F"/>
            <person name="Kageyama Y"/>
            <person name="Nozu R"/>
            <person name="Adachi N"/>
            <person name="Nishimura O"/>
            <person name="Nakagawa R"/>
            <person name="Tanegashima C"/>
            <person name="Kiyatake I"/>
            <person name="Matsumoto R"/>
            <person name="Murakumo K"/>
            <person name="Nishida K"/>
            <person name="Terakita A"/>
            <person name="Kuratani S"/>
            <person name="Sato K"/>
            <person name="Hyodo S Kuraku.S."/>
        </authorList>
    </citation>
    <scope>NUCLEOTIDE SEQUENCE [LARGE SCALE GENOMIC DNA]</scope>
</reference>
<protein>
    <recommendedName>
        <fullName evidence="4">Transmembrane protein 187</fullName>
    </recommendedName>
</protein>
<organism evidence="2 3">
    <name type="scientific">Scyliorhinus torazame</name>
    <name type="common">Cloudy catshark</name>
    <name type="synonym">Catulus torazame</name>
    <dbReference type="NCBI Taxonomy" id="75743"/>
    <lineage>
        <taxon>Eukaryota</taxon>
        <taxon>Metazoa</taxon>
        <taxon>Chordata</taxon>
        <taxon>Craniata</taxon>
        <taxon>Vertebrata</taxon>
        <taxon>Chondrichthyes</taxon>
        <taxon>Elasmobranchii</taxon>
        <taxon>Galeomorphii</taxon>
        <taxon>Galeoidea</taxon>
        <taxon>Carcharhiniformes</taxon>
        <taxon>Scyliorhinidae</taxon>
        <taxon>Scyliorhinus</taxon>
    </lineage>
</organism>
<dbReference type="Pfam" id="PF15100">
    <property type="entry name" value="TMEM187"/>
    <property type="match status" value="1"/>
</dbReference>
<accession>A0A401QDC7</accession>